<reference evidence="2 3" key="1">
    <citation type="journal article" date="2012" name="BMC Genomics">
        <title>Genomic basis of broad host range and environmental adaptability of Rhizobium tropici CIAT 899 and Rhizobium sp. PRF 81 which are used in inoculants for common bean (Phaseolus vulgaris L.).</title>
        <authorList>
            <person name="Ormeno-Orrillo E."/>
            <person name="Menna P."/>
            <person name="Almeida L.G."/>
            <person name="Ollero F.J."/>
            <person name="Nicolas M.F."/>
            <person name="Pains Rodrigues E."/>
            <person name="Shigueyoshi Nakatani A."/>
            <person name="Silva Batista J.S."/>
            <person name="Oliveira Chueire L.M."/>
            <person name="Souza R.C."/>
            <person name="Ribeiro Vasconcelos A.T."/>
            <person name="Megias M."/>
            <person name="Hungria M."/>
            <person name="Martinez-Romero E."/>
        </authorList>
    </citation>
    <scope>NUCLEOTIDE SEQUENCE [LARGE SCALE GENOMIC DNA]</scope>
    <source>
        <strain evidence="2 3">PRF 81</strain>
        <plasmid evidence="2">pPRF81a</plasmid>
    </source>
</reference>
<dbReference type="PATRIC" id="fig|363754.4.peg.6679"/>
<protein>
    <recommendedName>
        <fullName evidence="1">ABC-three component systems C-terminal domain-containing protein</fullName>
    </recommendedName>
</protein>
<proteinExistence type="predicted"/>
<dbReference type="InterPro" id="IPR046913">
    <property type="entry name" value="ABC-3C_CTD7"/>
</dbReference>
<feature type="domain" description="ABC-three component systems C-terminal" evidence="1">
    <location>
        <begin position="270"/>
        <end position="398"/>
    </location>
</feature>
<dbReference type="Proteomes" id="UP000012429">
    <property type="component" value="Unassembled WGS sequence"/>
</dbReference>
<geneLocation type="plasmid" evidence="2">
    <name>pPRF81a</name>
</geneLocation>
<keyword evidence="3" id="KW-1185">Reference proteome</keyword>
<name>N6UY18_9HYPH</name>
<organism evidence="2 3">
    <name type="scientific">Rhizobium freirei PRF 81</name>
    <dbReference type="NCBI Taxonomy" id="363754"/>
    <lineage>
        <taxon>Bacteria</taxon>
        <taxon>Pseudomonadati</taxon>
        <taxon>Pseudomonadota</taxon>
        <taxon>Alphaproteobacteria</taxon>
        <taxon>Hyphomicrobiales</taxon>
        <taxon>Rhizobiaceae</taxon>
        <taxon>Rhizobium/Agrobacterium group</taxon>
        <taxon>Rhizobium</taxon>
    </lineage>
</organism>
<dbReference type="EMBL" id="AQHN01000095">
    <property type="protein sequence ID" value="ENN83777.1"/>
    <property type="molecule type" value="Genomic_DNA"/>
</dbReference>
<comment type="caution">
    <text evidence="2">The sequence shown here is derived from an EMBL/GenBank/DDBJ whole genome shotgun (WGS) entry which is preliminary data.</text>
</comment>
<sequence length="407" mass="46627">MSSLRVTIMPPDEKSPYSAAPQGVGYIYQPRFALLKILDLAESTSVLIEKEDDLDFIDAGGKKSLASLKHKARGDRVNDLSTDFWKSVRIWLASYERADRTASNLRFFLFTTAVVSETSFLVNFLDGAERSDALVALTREVMASSESKLVAEVTVAFGDLSNDEAEDFLSRITIIDNSPRITDLPHIIQERHLRTIRRENRPHVFERLEGWWNDIMVKLLTGERTDPVFGYEVSDKLSAIADEYRSDNLPITFRSAAPDSIDAENDPRLFVEQLRSIGISTSRIQSAIIDYYRAFEQRSAWARESLLVSGEMEDYEDRLSDEWSRYKDVVFESLTDTSGEEALTAAGRNLYKWAEFETERFRIRERVTEPYVVRGVFHMLANIRPSPRVFWHPRFLDRLAAVLEVNA</sequence>
<dbReference type="Pfam" id="PF20283">
    <property type="entry name" value="CTD7"/>
    <property type="match status" value="1"/>
</dbReference>
<evidence type="ECO:0000259" key="1">
    <source>
        <dbReference type="Pfam" id="PF20283"/>
    </source>
</evidence>
<accession>N6UY18</accession>
<evidence type="ECO:0000313" key="2">
    <source>
        <dbReference type="EMBL" id="ENN83777.1"/>
    </source>
</evidence>
<gene>
    <name evidence="2" type="ORF">RHSP_40914</name>
</gene>
<keyword evidence="2" id="KW-0614">Plasmid</keyword>
<evidence type="ECO:0000313" key="3">
    <source>
        <dbReference type="Proteomes" id="UP000012429"/>
    </source>
</evidence>
<dbReference type="AlphaFoldDB" id="N6UY18"/>